<dbReference type="Proteomes" id="UP001254257">
    <property type="component" value="Unassembled WGS sequence"/>
</dbReference>
<name>A0ABU3SD45_9HYPH</name>
<keyword evidence="10 13" id="KW-0067">ATP-binding</keyword>
<gene>
    <name evidence="13 14" type="primary">lpxK</name>
    <name evidence="14" type="ORF">RKE40_22625</name>
</gene>
<keyword evidence="11 13" id="KW-0443">Lipid metabolism</keyword>
<evidence type="ECO:0000256" key="13">
    <source>
        <dbReference type="HAMAP-Rule" id="MF_00409"/>
    </source>
</evidence>
<comment type="pathway">
    <text evidence="2 13">Glycolipid biosynthesis; lipid IV(A) biosynthesis; lipid IV(A) from (3R)-3-hydroxytetradecanoyl-[acyl-carrier-protein] and UDP-N-acetyl-alpha-D-glucosamine: step 6/6.</text>
</comment>
<keyword evidence="8 13" id="KW-0547">Nucleotide-binding</keyword>
<reference evidence="14 15" key="1">
    <citation type="submission" date="2023-09" db="EMBL/GenBank/DDBJ databases">
        <title>Whole genome shotgun sequencing (WGS) of Bosea sp. ZW T0_25, isolated from stored onions (Allium cepa).</title>
        <authorList>
            <person name="Stoll D.A."/>
            <person name="Huch M."/>
        </authorList>
    </citation>
    <scope>NUCLEOTIDE SEQUENCE [LARGE SCALE GENOMIC DNA]</scope>
    <source>
        <strain evidence="14 15">ZW T0_25</strain>
    </source>
</reference>
<evidence type="ECO:0000256" key="6">
    <source>
        <dbReference type="ARBA" id="ARBA00022556"/>
    </source>
</evidence>
<accession>A0ABU3SD45</accession>
<dbReference type="GO" id="GO:0009029">
    <property type="term" value="F:lipid-A 4'-kinase activity"/>
    <property type="evidence" value="ECO:0007669"/>
    <property type="project" value="UniProtKB-EC"/>
</dbReference>
<evidence type="ECO:0000256" key="4">
    <source>
        <dbReference type="ARBA" id="ARBA00016436"/>
    </source>
</evidence>
<comment type="caution">
    <text evidence="14">The sequence shown here is derived from an EMBL/GenBank/DDBJ whole genome shotgun (WGS) entry which is preliminary data.</text>
</comment>
<evidence type="ECO:0000256" key="7">
    <source>
        <dbReference type="ARBA" id="ARBA00022679"/>
    </source>
</evidence>
<evidence type="ECO:0000256" key="3">
    <source>
        <dbReference type="ARBA" id="ARBA00012071"/>
    </source>
</evidence>
<protein>
    <recommendedName>
        <fullName evidence="4 13">Tetraacyldisaccharide 4'-kinase</fullName>
        <ecNumber evidence="3 13">2.7.1.130</ecNumber>
    </recommendedName>
    <alternativeName>
        <fullName evidence="12 13">Lipid A 4'-kinase</fullName>
    </alternativeName>
</protein>
<dbReference type="PANTHER" id="PTHR42724:SF1">
    <property type="entry name" value="TETRAACYLDISACCHARIDE 4'-KINASE, MITOCHONDRIAL-RELATED"/>
    <property type="match status" value="1"/>
</dbReference>
<keyword evidence="7 13" id="KW-0808">Transferase</keyword>
<sequence length="342" mass="35094">MMSAPDFWWRTPPAVPARLLQPIGAIYGAATLSRMRRPGADAGIPVICVGNFVAGGAGKTPTVLALAERLAAIGERPFVLSRGYGGREAGPLRVEPARHGAAEIGDEPLLMAGHVPVIVARDRPAGAALARSQGASLIVMDDGLQNPSLGKDLRLAVVDGAAGIGNGFCLPAGPLRAPIEGQLGETDAVIVIGAGEPGEIVARKARSAGRPVLRAALSVVPEVRARLAGLSVLAASGIGRPEKFAATLRQNGASIVGERRYGDHHPYAASDVAALIADAKAQGCVVAVTEKDMVKLEPLWPADERERLLAVPVRLGFEDENALAALLLQALSGSGAAAAAHP</sequence>
<dbReference type="SUPFAM" id="SSF52540">
    <property type="entry name" value="P-loop containing nucleoside triphosphate hydrolases"/>
    <property type="match status" value="1"/>
</dbReference>
<dbReference type="HAMAP" id="MF_00409">
    <property type="entry name" value="LpxK"/>
    <property type="match status" value="1"/>
</dbReference>
<dbReference type="InterPro" id="IPR027417">
    <property type="entry name" value="P-loop_NTPase"/>
</dbReference>
<comment type="function">
    <text evidence="1 13">Transfers the gamma-phosphate of ATP to the 4'-position of a tetraacyldisaccharide 1-phosphate intermediate (termed DS-1-P) to form tetraacyldisaccharide 1,4'-bis-phosphate (lipid IVA).</text>
</comment>
<dbReference type="NCBIfam" id="TIGR00682">
    <property type="entry name" value="lpxK"/>
    <property type="match status" value="1"/>
</dbReference>
<dbReference type="PANTHER" id="PTHR42724">
    <property type="entry name" value="TETRAACYLDISACCHARIDE 4'-KINASE"/>
    <property type="match status" value="1"/>
</dbReference>
<dbReference type="EMBL" id="JAWDID010000046">
    <property type="protein sequence ID" value="MDU0342703.1"/>
    <property type="molecule type" value="Genomic_DNA"/>
</dbReference>
<evidence type="ECO:0000256" key="12">
    <source>
        <dbReference type="ARBA" id="ARBA00029757"/>
    </source>
</evidence>
<evidence type="ECO:0000256" key="11">
    <source>
        <dbReference type="ARBA" id="ARBA00023098"/>
    </source>
</evidence>
<comment type="similarity">
    <text evidence="13">Belongs to the LpxK family.</text>
</comment>
<organism evidence="14 15">
    <name type="scientific">Bosea rubneri</name>
    <dbReference type="NCBI Taxonomy" id="3075434"/>
    <lineage>
        <taxon>Bacteria</taxon>
        <taxon>Pseudomonadati</taxon>
        <taxon>Pseudomonadota</taxon>
        <taxon>Alphaproteobacteria</taxon>
        <taxon>Hyphomicrobiales</taxon>
        <taxon>Boseaceae</taxon>
        <taxon>Bosea</taxon>
    </lineage>
</organism>
<evidence type="ECO:0000313" key="14">
    <source>
        <dbReference type="EMBL" id="MDU0342703.1"/>
    </source>
</evidence>
<keyword evidence="5 13" id="KW-0444">Lipid biosynthesis</keyword>
<evidence type="ECO:0000256" key="8">
    <source>
        <dbReference type="ARBA" id="ARBA00022741"/>
    </source>
</evidence>
<evidence type="ECO:0000256" key="1">
    <source>
        <dbReference type="ARBA" id="ARBA00002274"/>
    </source>
</evidence>
<dbReference type="EC" id="2.7.1.130" evidence="3 13"/>
<dbReference type="RefSeq" id="WP_316020467.1">
    <property type="nucleotide sequence ID" value="NZ_JAWDID010000046.1"/>
</dbReference>
<proteinExistence type="inferred from homology"/>
<feature type="binding site" evidence="13">
    <location>
        <begin position="53"/>
        <end position="60"/>
    </location>
    <ligand>
        <name>ATP</name>
        <dbReference type="ChEBI" id="CHEBI:30616"/>
    </ligand>
</feature>
<dbReference type="Pfam" id="PF02606">
    <property type="entry name" value="LpxK"/>
    <property type="match status" value="1"/>
</dbReference>
<evidence type="ECO:0000256" key="10">
    <source>
        <dbReference type="ARBA" id="ARBA00022840"/>
    </source>
</evidence>
<evidence type="ECO:0000256" key="2">
    <source>
        <dbReference type="ARBA" id="ARBA00004870"/>
    </source>
</evidence>
<evidence type="ECO:0000256" key="5">
    <source>
        <dbReference type="ARBA" id="ARBA00022516"/>
    </source>
</evidence>
<keyword evidence="9 13" id="KW-0418">Kinase</keyword>
<evidence type="ECO:0000313" key="15">
    <source>
        <dbReference type="Proteomes" id="UP001254257"/>
    </source>
</evidence>
<keyword evidence="6 13" id="KW-0441">Lipid A biosynthesis</keyword>
<comment type="catalytic activity">
    <reaction evidence="13">
        <text>a lipid A disaccharide + ATP = a lipid IVA + ADP + H(+)</text>
        <dbReference type="Rhea" id="RHEA:67840"/>
        <dbReference type="ChEBI" id="CHEBI:15378"/>
        <dbReference type="ChEBI" id="CHEBI:30616"/>
        <dbReference type="ChEBI" id="CHEBI:176343"/>
        <dbReference type="ChEBI" id="CHEBI:176425"/>
        <dbReference type="ChEBI" id="CHEBI:456216"/>
        <dbReference type="EC" id="2.7.1.130"/>
    </reaction>
</comment>
<evidence type="ECO:0000256" key="9">
    <source>
        <dbReference type="ARBA" id="ARBA00022777"/>
    </source>
</evidence>
<keyword evidence="15" id="KW-1185">Reference proteome</keyword>
<dbReference type="InterPro" id="IPR003758">
    <property type="entry name" value="LpxK"/>
</dbReference>